<protein>
    <submittedName>
        <fullName evidence="2">Uncharacterized protein</fullName>
    </submittedName>
</protein>
<evidence type="ECO:0000313" key="3">
    <source>
        <dbReference type="Proteomes" id="UP001501599"/>
    </source>
</evidence>
<dbReference type="Proteomes" id="UP001501599">
    <property type="component" value="Unassembled WGS sequence"/>
</dbReference>
<keyword evidence="3" id="KW-1185">Reference proteome</keyword>
<feature type="transmembrane region" description="Helical" evidence="1">
    <location>
        <begin position="48"/>
        <end position="66"/>
    </location>
</feature>
<evidence type="ECO:0000313" key="2">
    <source>
        <dbReference type="EMBL" id="GAA2175494.1"/>
    </source>
</evidence>
<keyword evidence="1" id="KW-1133">Transmembrane helix</keyword>
<name>A0ABP5MMV5_9MICO</name>
<reference evidence="3" key="1">
    <citation type="journal article" date="2019" name="Int. J. Syst. Evol. Microbiol.">
        <title>The Global Catalogue of Microorganisms (GCM) 10K type strain sequencing project: providing services to taxonomists for standard genome sequencing and annotation.</title>
        <authorList>
            <consortium name="The Broad Institute Genomics Platform"/>
            <consortium name="The Broad Institute Genome Sequencing Center for Infectious Disease"/>
            <person name="Wu L."/>
            <person name="Ma J."/>
        </authorList>
    </citation>
    <scope>NUCLEOTIDE SEQUENCE [LARGE SCALE GENOMIC DNA]</scope>
    <source>
        <strain evidence="3">JCM 16026</strain>
    </source>
</reference>
<gene>
    <name evidence="2" type="ORF">GCM10009846_25620</name>
</gene>
<keyword evidence="1" id="KW-0812">Transmembrane</keyword>
<comment type="caution">
    <text evidence="2">The sequence shown here is derived from an EMBL/GenBank/DDBJ whole genome shotgun (WGS) entry which is preliminary data.</text>
</comment>
<accession>A0ABP5MMV5</accession>
<organism evidence="2 3">
    <name type="scientific">Agrococcus versicolor</name>
    <dbReference type="NCBI Taxonomy" id="501482"/>
    <lineage>
        <taxon>Bacteria</taxon>
        <taxon>Bacillati</taxon>
        <taxon>Actinomycetota</taxon>
        <taxon>Actinomycetes</taxon>
        <taxon>Micrococcales</taxon>
        <taxon>Microbacteriaceae</taxon>
        <taxon>Agrococcus</taxon>
    </lineage>
</organism>
<proteinExistence type="predicted"/>
<evidence type="ECO:0000256" key="1">
    <source>
        <dbReference type="SAM" id="Phobius"/>
    </source>
</evidence>
<keyword evidence="1" id="KW-0472">Membrane</keyword>
<dbReference type="EMBL" id="BAAAQT010000008">
    <property type="protein sequence ID" value="GAA2175494.1"/>
    <property type="molecule type" value="Genomic_DNA"/>
</dbReference>
<feature type="transmembrane region" description="Helical" evidence="1">
    <location>
        <begin position="20"/>
        <end position="42"/>
    </location>
</feature>
<sequence length="79" mass="9277">MPEVTLELRRWRRRVARDIAAWLSPLLAHGLLGLLTWAGWVAIGEMEWLAFTWGVIGWVVFGTYTVRRTWRERPEASRV</sequence>